<dbReference type="PANTHER" id="PTHR41533">
    <property type="entry name" value="L,D-TRANSPEPTIDASE HI_1667-RELATED"/>
    <property type="match status" value="1"/>
</dbReference>
<keyword evidence="5 7" id="KW-0573">Peptidoglycan synthesis</keyword>
<dbReference type="GO" id="GO:0004180">
    <property type="term" value="F:carboxypeptidase activity"/>
    <property type="evidence" value="ECO:0007669"/>
    <property type="project" value="UniProtKB-ARBA"/>
</dbReference>
<evidence type="ECO:0000313" key="9">
    <source>
        <dbReference type="EMBL" id="RKE93760.1"/>
    </source>
</evidence>
<dbReference type="InterPro" id="IPR005490">
    <property type="entry name" value="LD_TPept_cat_dom"/>
</dbReference>
<dbReference type="InterPro" id="IPR036366">
    <property type="entry name" value="PGBDSf"/>
</dbReference>
<comment type="similarity">
    <text evidence="2">Belongs to the YkuD family.</text>
</comment>
<dbReference type="GO" id="GO:0016740">
    <property type="term" value="F:transferase activity"/>
    <property type="evidence" value="ECO:0007669"/>
    <property type="project" value="UniProtKB-KW"/>
</dbReference>
<evidence type="ECO:0000259" key="8">
    <source>
        <dbReference type="PROSITE" id="PS52029"/>
    </source>
</evidence>
<dbReference type="Proteomes" id="UP000284407">
    <property type="component" value="Unassembled WGS sequence"/>
</dbReference>
<accession>A0A420DHR6</accession>
<reference evidence="9 10" key="1">
    <citation type="submission" date="2018-09" db="EMBL/GenBank/DDBJ databases">
        <title>Genomic Encyclopedia of Archaeal and Bacterial Type Strains, Phase II (KMG-II): from individual species to whole genera.</title>
        <authorList>
            <person name="Goeker M."/>
        </authorList>
    </citation>
    <scope>NUCLEOTIDE SEQUENCE [LARGE SCALE GENOMIC DNA]</scope>
    <source>
        <strain evidence="9 10">DSM 11458</strain>
    </source>
</reference>
<evidence type="ECO:0000256" key="4">
    <source>
        <dbReference type="ARBA" id="ARBA00022960"/>
    </source>
</evidence>
<comment type="caution">
    <text evidence="9">The sequence shown here is derived from an EMBL/GenBank/DDBJ whole genome shotgun (WGS) entry which is preliminary data.</text>
</comment>
<dbReference type="PANTHER" id="PTHR41533:SF2">
    <property type="entry name" value="BLR7131 PROTEIN"/>
    <property type="match status" value="1"/>
</dbReference>
<protein>
    <submittedName>
        <fullName evidence="9">Murein L,D-transpeptidase YcbB/YkuD</fullName>
    </submittedName>
</protein>
<dbReference type="Gene3D" id="1.10.101.10">
    <property type="entry name" value="PGBD-like superfamily/PGBD"/>
    <property type="match status" value="1"/>
</dbReference>
<keyword evidence="4 7" id="KW-0133">Cell shape</keyword>
<dbReference type="STRING" id="1443111.Z949_1665"/>
<dbReference type="Pfam" id="PF20142">
    <property type="entry name" value="Scaffold"/>
    <property type="match status" value="1"/>
</dbReference>
<dbReference type="GO" id="GO:0008360">
    <property type="term" value="P:regulation of cell shape"/>
    <property type="evidence" value="ECO:0007669"/>
    <property type="project" value="UniProtKB-UniRule"/>
</dbReference>
<dbReference type="InterPro" id="IPR038063">
    <property type="entry name" value="Transpep_catalytic_dom"/>
</dbReference>
<name>A0A420DHR6_9RHOB</name>
<dbReference type="Pfam" id="PF01471">
    <property type="entry name" value="PG_binding_1"/>
    <property type="match status" value="1"/>
</dbReference>
<evidence type="ECO:0000256" key="1">
    <source>
        <dbReference type="ARBA" id="ARBA00004752"/>
    </source>
</evidence>
<dbReference type="EMBL" id="RAQK01000002">
    <property type="protein sequence ID" value="RKE93760.1"/>
    <property type="molecule type" value="Genomic_DNA"/>
</dbReference>
<evidence type="ECO:0000313" key="10">
    <source>
        <dbReference type="Proteomes" id="UP000284407"/>
    </source>
</evidence>
<dbReference type="CDD" id="cd16913">
    <property type="entry name" value="YkuD_like"/>
    <property type="match status" value="1"/>
</dbReference>
<dbReference type="SUPFAM" id="SSF141523">
    <property type="entry name" value="L,D-transpeptidase catalytic domain-like"/>
    <property type="match status" value="1"/>
</dbReference>
<dbReference type="InterPro" id="IPR052905">
    <property type="entry name" value="LD-transpeptidase_YkuD-like"/>
</dbReference>
<feature type="active site" description="Nucleophile" evidence="7">
    <location>
        <position position="454"/>
    </location>
</feature>
<evidence type="ECO:0000256" key="7">
    <source>
        <dbReference type="PROSITE-ProRule" id="PRU01373"/>
    </source>
</evidence>
<dbReference type="UniPathway" id="UPA00219"/>
<evidence type="ECO:0000256" key="5">
    <source>
        <dbReference type="ARBA" id="ARBA00022984"/>
    </source>
</evidence>
<feature type="domain" description="L,D-TPase catalytic" evidence="8">
    <location>
        <begin position="303"/>
        <end position="479"/>
    </location>
</feature>
<dbReference type="Pfam" id="PF03734">
    <property type="entry name" value="YkuD"/>
    <property type="match status" value="1"/>
</dbReference>
<proteinExistence type="inferred from homology"/>
<dbReference type="AlphaFoldDB" id="A0A420DHR6"/>
<dbReference type="GO" id="GO:0071555">
    <property type="term" value="P:cell wall organization"/>
    <property type="evidence" value="ECO:0007669"/>
    <property type="project" value="UniProtKB-UniRule"/>
</dbReference>
<feature type="active site" description="Proton donor/acceptor" evidence="7">
    <location>
        <position position="435"/>
    </location>
</feature>
<dbReference type="GO" id="GO:0009252">
    <property type="term" value="P:peptidoglycan biosynthetic process"/>
    <property type="evidence" value="ECO:0007669"/>
    <property type="project" value="UniProtKB-UniPathway"/>
</dbReference>
<dbReference type="SUPFAM" id="SSF47090">
    <property type="entry name" value="PGBD-like"/>
    <property type="match status" value="1"/>
</dbReference>
<keyword evidence="3" id="KW-0808">Transferase</keyword>
<sequence length="543" mass="60146">MLLRLPKFYAPRTAATSAAMALFLGVLFIAPALPLSAEVTTAFKQAVAETGSRDADIAKFYREQNFEGVWTGAGELHQARRAALLDALRHAGDHGLPIARYDADTLERQMKNARSARDLGLIEVEMTRMFLQYARDIQSGALVPGKVVSAIKREVSYTDREELISGFLSAQPAAYLRSLAPRTIEYAALMKQKMLLQEQSARGGWGPAVNAASLAPGDSGPAVLALRSRLMVMGYLDRSNAKTYDAVMSDAVSAFQTAHGLTADGVAGSDTISQINESIDSRLKSVVVSLERERWLNKDLGKRHILVNIPDFTAKVVDDGRVTFETRSVVGANESDRPTPEFSDVMTHMVINPSWYVPRSIVVNEYLPALRNNPNAVRHIEITDRNGRVVNRGSANFANYTARTFPYSMRQPPSSSNALGLVKFMFPNQYNIYLHDTPSKSLFSREVRAFSHGCIRLQDPFDFAEALLARQEADPMGFFKAQLGTGRESRVNLVEPVPVHLIYRTAFTDSRGNLNFRRDVYGRDALIWEALQKAGVELNRVQG</sequence>
<keyword evidence="10" id="KW-1185">Reference proteome</keyword>
<keyword evidence="6 7" id="KW-0961">Cell wall biogenesis/degradation</keyword>
<dbReference type="RefSeq" id="WP_409373596.1">
    <property type="nucleotide sequence ID" value="NZ_RAQK01000002.1"/>
</dbReference>
<dbReference type="Gene3D" id="2.40.440.10">
    <property type="entry name" value="L,D-transpeptidase catalytic domain-like"/>
    <property type="match status" value="1"/>
</dbReference>
<evidence type="ECO:0000256" key="6">
    <source>
        <dbReference type="ARBA" id="ARBA00023316"/>
    </source>
</evidence>
<dbReference type="PROSITE" id="PS52029">
    <property type="entry name" value="LD_TPASE"/>
    <property type="match status" value="1"/>
</dbReference>
<gene>
    <name evidence="9" type="ORF">C8N30_2856</name>
</gene>
<comment type="pathway">
    <text evidence="1 7">Cell wall biogenesis; peptidoglycan biosynthesis.</text>
</comment>
<dbReference type="InterPro" id="IPR002477">
    <property type="entry name" value="Peptidoglycan-bd-like"/>
</dbReference>
<evidence type="ECO:0000256" key="3">
    <source>
        <dbReference type="ARBA" id="ARBA00022679"/>
    </source>
</evidence>
<dbReference type="InterPro" id="IPR045380">
    <property type="entry name" value="LD_TPept_scaffold_dom"/>
</dbReference>
<evidence type="ECO:0000256" key="2">
    <source>
        <dbReference type="ARBA" id="ARBA00005992"/>
    </source>
</evidence>
<organism evidence="9 10">
    <name type="scientific">Sulfitobacter guttiformis</name>
    <dbReference type="NCBI Taxonomy" id="74349"/>
    <lineage>
        <taxon>Bacteria</taxon>
        <taxon>Pseudomonadati</taxon>
        <taxon>Pseudomonadota</taxon>
        <taxon>Alphaproteobacteria</taxon>
        <taxon>Rhodobacterales</taxon>
        <taxon>Roseobacteraceae</taxon>
        <taxon>Sulfitobacter</taxon>
    </lineage>
</organism>
<dbReference type="InterPro" id="IPR036365">
    <property type="entry name" value="PGBD-like_sf"/>
</dbReference>